<accession>A0A1L9R4B1</accession>
<dbReference type="GO" id="GO:0009306">
    <property type="term" value="P:protein secretion"/>
    <property type="evidence" value="ECO:0007669"/>
    <property type="project" value="TreeGrafter"/>
</dbReference>
<keyword evidence="2" id="KW-1185">Reference proteome</keyword>
<dbReference type="OrthoDB" id="191601at2759"/>
<reference evidence="2" key="1">
    <citation type="journal article" date="2017" name="Genome Biol.">
        <title>Comparative genomics reveals high biological diversity and specific adaptations in the industrially and medically important fungal genus Aspergillus.</title>
        <authorList>
            <person name="de Vries R.P."/>
            <person name="Riley R."/>
            <person name="Wiebenga A."/>
            <person name="Aguilar-Osorio G."/>
            <person name="Amillis S."/>
            <person name="Uchima C.A."/>
            <person name="Anderluh G."/>
            <person name="Asadollahi M."/>
            <person name="Askin M."/>
            <person name="Barry K."/>
            <person name="Battaglia E."/>
            <person name="Bayram O."/>
            <person name="Benocci T."/>
            <person name="Braus-Stromeyer S.A."/>
            <person name="Caldana C."/>
            <person name="Canovas D."/>
            <person name="Cerqueira G.C."/>
            <person name="Chen F."/>
            <person name="Chen W."/>
            <person name="Choi C."/>
            <person name="Clum A."/>
            <person name="Dos Santos R.A."/>
            <person name="Damasio A.R."/>
            <person name="Diallinas G."/>
            <person name="Emri T."/>
            <person name="Fekete E."/>
            <person name="Flipphi M."/>
            <person name="Freyberg S."/>
            <person name="Gallo A."/>
            <person name="Gournas C."/>
            <person name="Habgood R."/>
            <person name="Hainaut M."/>
            <person name="Harispe M.L."/>
            <person name="Henrissat B."/>
            <person name="Hilden K.S."/>
            <person name="Hope R."/>
            <person name="Hossain A."/>
            <person name="Karabika E."/>
            <person name="Karaffa L."/>
            <person name="Karanyi Z."/>
            <person name="Krasevec N."/>
            <person name="Kuo A."/>
            <person name="Kusch H."/>
            <person name="LaButti K."/>
            <person name="Lagendijk E.L."/>
            <person name="Lapidus A."/>
            <person name="Levasseur A."/>
            <person name="Lindquist E."/>
            <person name="Lipzen A."/>
            <person name="Logrieco A.F."/>
            <person name="MacCabe A."/>
            <person name="Maekelae M.R."/>
            <person name="Malavazi I."/>
            <person name="Melin P."/>
            <person name="Meyer V."/>
            <person name="Mielnichuk N."/>
            <person name="Miskei M."/>
            <person name="Molnar A.P."/>
            <person name="Mule G."/>
            <person name="Ngan C.Y."/>
            <person name="Orejas M."/>
            <person name="Orosz E."/>
            <person name="Ouedraogo J.P."/>
            <person name="Overkamp K.M."/>
            <person name="Park H.-S."/>
            <person name="Perrone G."/>
            <person name="Piumi F."/>
            <person name="Punt P.J."/>
            <person name="Ram A.F."/>
            <person name="Ramon A."/>
            <person name="Rauscher S."/>
            <person name="Record E."/>
            <person name="Riano-Pachon D.M."/>
            <person name="Robert V."/>
            <person name="Roehrig J."/>
            <person name="Ruller R."/>
            <person name="Salamov A."/>
            <person name="Salih N.S."/>
            <person name="Samson R.A."/>
            <person name="Sandor E."/>
            <person name="Sanguinetti M."/>
            <person name="Schuetze T."/>
            <person name="Sepcic K."/>
            <person name="Shelest E."/>
            <person name="Sherlock G."/>
            <person name="Sophianopoulou V."/>
            <person name="Squina F.M."/>
            <person name="Sun H."/>
            <person name="Susca A."/>
            <person name="Todd R.B."/>
            <person name="Tsang A."/>
            <person name="Unkles S.E."/>
            <person name="van de Wiele N."/>
            <person name="van Rossen-Uffink D."/>
            <person name="Oliveira J.V."/>
            <person name="Vesth T.C."/>
            <person name="Visser J."/>
            <person name="Yu J.-H."/>
            <person name="Zhou M."/>
            <person name="Andersen M.R."/>
            <person name="Archer D.B."/>
            <person name="Baker S.E."/>
            <person name="Benoit I."/>
            <person name="Brakhage A.A."/>
            <person name="Braus G.H."/>
            <person name="Fischer R."/>
            <person name="Frisvad J.C."/>
            <person name="Goldman G.H."/>
            <person name="Houbraken J."/>
            <person name="Oakley B."/>
            <person name="Pocsi I."/>
            <person name="Scazzocchio C."/>
            <person name="Seiboth B."/>
            <person name="vanKuyk P.A."/>
            <person name="Wortman J."/>
            <person name="Dyer P.S."/>
            <person name="Grigoriev I.V."/>
        </authorList>
    </citation>
    <scope>NUCLEOTIDE SEQUENCE [LARGE SCALE GENOMIC DNA]</scope>
    <source>
        <strain evidence="2">DTO 134E9</strain>
    </source>
</reference>
<dbReference type="PANTHER" id="PTHR17985:SF8">
    <property type="entry name" value="TRANSPORT AND GOLGI ORGANIZATION PROTEIN 2 HOMOLOG"/>
    <property type="match status" value="1"/>
</dbReference>
<proteinExistence type="predicted"/>
<dbReference type="GO" id="GO:0007030">
    <property type="term" value="P:Golgi organization"/>
    <property type="evidence" value="ECO:0007669"/>
    <property type="project" value="TreeGrafter"/>
</dbReference>
<dbReference type="InterPro" id="IPR008551">
    <property type="entry name" value="TANGO2"/>
</dbReference>
<evidence type="ECO:0000313" key="2">
    <source>
        <dbReference type="Proteomes" id="UP000184383"/>
    </source>
</evidence>
<dbReference type="RefSeq" id="XP_040683438.1">
    <property type="nucleotide sequence ID" value="XM_040833733.1"/>
</dbReference>
<organism evidence="1 2">
    <name type="scientific">Aspergillus wentii DTO 134E9</name>
    <dbReference type="NCBI Taxonomy" id="1073089"/>
    <lineage>
        <taxon>Eukaryota</taxon>
        <taxon>Fungi</taxon>
        <taxon>Dikarya</taxon>
        <taxon>Ascomycota</taxon>
        <taxon>Pezizomycotina</taxon>
        <taxon>Eurotiomycetes</taxon>
        <taxon>Eurotiomycetidae</taxon>
        <taxon>Eurotiales</taxon>
        <taxon>Aspergillaceae</taxon>
        <taxon>Aspergillus</taxon>
        <taxon>Aspergillus subgen. Cremei</taxon>
    </lineage>
</organism>
<dbReference type="VEuPathDB" id="FungiDB:ASPWEDRAFT_32997"/>
<dbReference type="AlphaFoldDB" id="A0A1L9R4B1"/>
<dbReference type="GO" id="GO:0005794">
    <property type="term" value="C:Golgi apparatus"/>
    <property type="evidence" value="ECO:0007669"/>
    <property type="project" value="TreeGrafter"/>
</dbReference>
<evidence type="ECO:0000313" key="1">
    <source>
        <dbReference type="EMBL" id="OJJ29761.1"/>
    </source>
</evidence>
<name>A0A1L9R4B1_ASPWE</name>
<dbReference type="Proteomes" id="UP000184383">
    <property type="component" value="Unassembled WGS sequence"/>
</dbReference>
<dbReference type="GeneID" id="63749581"/>
<dbReference type="Pfam" id="PF05742">
    <property type="entry name" value="TANGO2"/>
    <property type="match status" value="1"/>
</dbReference>
<protein>
    <submittedName>
        <fullName evidence="1">Uncharacterized protein</fullName>
    </submittedName>
</protein>
<gene>
    <name evidence="1" type="ORF">ASPWEDRAFT_32997</name>
</gene>
<dbReference type="PANTHER" id="PTHR17985">
    <property type="entry name" value="SER/THR-RICH PROTEIN T10 IN DGCR REGION"/>
    <property type="match status" value="1"/>
</dbReference>
<sequence>MCIAVLSTAHPDYRLIIVNNRDEFLHRPTSRADWWPNNPSILSARDLARSIHGTWLGITKQGRLAVLTNIHEPNCEQAVGICSRGEIVNSWLEGSGEKQQTTAEFVDAMMASNVMDHIAGFNLICGYVGEPLAVISNRANPRVHWIQNQPGQTVAMSNTGFEDRSWPKVIMGEKFVDEAITEQVKLGETEDEFIVRLFETFATDTLPRLSEDSLEAYLDEFPKSVFIPTIGSSKATQTGYLEGAYATQKQTVVLVGLDGRVRYVERTLYDEDANTVPGADRSFEFTVER</sequence>
<dbReference type="EMBL" id="KV878218">
    <property type="protein sequence ID" value="OJJ29761.1"/>
    <property type="molecule type" value="Genomic_DNA"/>
</dbReference>